<dbReference type="AlphaFoldDB" id="A0A4R6UWX5"/>
<gene>
    <name evidence="1" type="ORF">EV696_10294</name>
</gene>
<evidence type="ECO:0000313" key="2">
    <source>
        <dbReference type="Proteomes" id="UP000295375"/>
    </source>
</evidence>
<comment type="caution">
    <text evidence="1">The sequence shown here is derived from an EMBL/GenBank/DDBJ whole genome shotgun (WGS) entry which is preliminary data.</text>
</comment>
<name>A0A4R6UWX5_9GAMM</name>
<organism evidence="1 2">
    <name type="scientific">Permianibacter aggregans</name>
    <dbReference type="NCBI Taxonomy" id="1510150"/>
    <lineage>
        <taxon>Bacteria</taxon>
        <taxon>Pseudomonadati</taxon>
        <taxon>Pseudomonadota</taxon>
        <taxon>Gammaproteobacteria</taxon>
        <taxon>Pseudomonadales</taxon>
        <taxon>Pseudomonadaceae</taxon>
        <taxon>Permianibacter</taxon>
    </lineage>
</organism>
<dbReference type="Proteomes" id="UP000295375">
    <property type="component" value="Unassembled WGS sequence"/>
</dbReference>
<evidence type="ECO:0000313" key="1">
    <source>
        <dbReference type="EMBL" id="TDQ50413.1"/>
    </source>
</evidence>
<dbReference type="Pfam" id="PF07023">
    <property type="entry name" value="DUF1315"/>
    <property type="match status" value="1"/>
</dbReference>
<protein>
    <recommendedName>
        <fullName evidence="3">DUF1315 family protein</fullName>
    </recommendedName>
</protein>
<keyword evidence="2" id="KW-1185">Reference proteome</keyword>
<sequence>MNIEQMVDQITPELYQQLQTAVEIGRWPDGSRVSDEQREMLIQALMIWQSRHDADRDEPYTISADGEMRFACDSERERLQAAFGDTFKITLN</sequence>
<proteinExistence type="predicted"/>
<dbReference type="OrthoDB" id="5616307at2"/>
<accession>A0A4R6UWX5</accession>
<evidence type="ECO:0008006" key="3">
    <source>
        <dbReference type="Google" id="ProtNLM"/>
    </source>
</evidence>
<dbReference type="InterPro" id="IPR009749">
    <property type="entry name" value="DUF1315"/>
</dbReference>
<dbReference type="RefSeq" id="WP_133587555.1">
    <property type="nucleotide sequence ID" value="NZ_CP037953.1"/>
</dbReference>
<dbReference type="EMBL" id="SNYM01000002">
    <property type="protein sequence ID" value="TDQ50413.1"/>
    <property type="molecule type" value="Genomic_DNA"/>
</dbReference>
<reference evidence="1 2" key="1">
    <citation type="submission" date="2019-03" db="EMBL/GenBank/DDBJ databases">
        <title>Genomic Encyclopedia of Type Strains, Phase IV (KMG-IV): sequencing the most valuable type-strain genomes for metagenomic binning, comparative biology and taxonomic classification.</title>
        <authorList>
            <person name="Goeker M."/>
        </authorList>
    </citation>
    <scope>NUCLEOTIDE SEQUENCE [LARGE SCALE GENOMIC DNA]</scope>
    <source>
        <strain evidence="1 2">DSM 103792</strain>
    </source>
</reference>